<comment type="caution">
    <text evidence="3">The sequence shown here is derived from an EMBL/GenBank/DDBJ whole genome shotgun (WGS) entry which is preliminary data.</text>
</comment>
<reference evidence="3 4" key="1">
    <citation type="submission" date="2018-05" db="EMBL/GenBank/DDBJ databases">
        <title>Genomic Encyclopedia of Type Strains, Phase IV (KMG-IV): sequencing the most valuable type-strain genomes for metagenomic binning, comparative biology and taxonomic classification.</title>
        <authorList>
            <person name="Goeker M."/>
        </authorList>
    </citation>
    <scope>NUCLEOTIDE SEQUENCE [LARGE SCALE GENOMIC DNA]</scope>
    <source>
        <strain evidence="3 4">DSM 3183</strain>
    </source>
</reference>
<evidence type="ECO:0000256" key="2">
    <source>
        <dbReference type="RuleBase" id="RU362080"/>
    </source>
</evidence>
<dbReference type="NCBIfam" id="TIGR01552">
    <property type="entry name" value="phd_fam"/>
    <property type="match status" value="1"/>
</dbReference>
<evidence type="ECO:0000313" key="3">
    <source>
        <dbReference type="EMBL" id="PXW67837.1"/>
    </source>
</evidence>
<keyword evidence="4" id="KW-1185">Reference proteome</keyword>
<comment type="similarity">
    <text evidence="1 2">Belongs to the phD/YefM antitoxin family.</text>
</comment>
<evidence type="ECO:0000313" key="4">
    <source>
        <dbReference type="Proteomes" id="UP000248014"/>
    </source>
</evidence>
<dbReference type="InterPro" id="IPR006442">
    <property type="entry name" value="Antitoxin_Phd/YefM"/>
</dbReference>
<dbReference type="InterPro" id="IPR051405">
    <property type="entry name" value="phD/YefM_antitoxin"/>
</dbReference>
<dbReference type="InterPro" id="IPR036165">
    <property type="entry name" value="YefM-like_sf"/>
</dbReference>
<protein>
    <recommendedName>
        <fullName evidence="2">Antitoxin</fullName>
    </recommendedName>
</protein>
<dbReference type="Proteomes" id="UP000248014">
    <property type="component" value="Unassembled WGS sequence"/>
</dbReference>
<dbReference type="PANTHER" id="PTHR33713">
    <property type="entry name" value="ANTITOXIN YAFN-RELATED"/>
    <property type="match status" value="1"/>
</dbReference>
<organism evidence="3 4">
    <name type="scientific">Blastomonas natatoria</name>
    <dbReference type="NCBI Taxonomy" id="34015"/>
    <lineage>
        <taxon>Bacteria</taxon>
        <taxon>Pseudomonadati</taxon>
        <taxon>Pseudomonadota</taxon>
        <taxon>Alphaproteobacteria</taxon>
        <taxon>Sphingomonadales</taxon>
        <taxon>Sphingomonadaceae</taxon>
        <taxon>Blastomonas</taxon>
    </lineage>
</organism>
<dbReference type="PANTHER" id="PTHR33713:SF6">
    <property type="entry name" value="ANTITOXIN YEFM"/>
    <property type="match status" value="1"/>
</dbReference>
<gene>
    <name evidence="3" type="ORF">C7451_1245</name>
</gene>
<dbReference type="Gene3D" id="3.40.1620.10">
    <property type="entry name" value="YefM-like domain"/>
    <property type="match status" value="1"/>
</dbReference>
<accession>A0A2V3UNR7</accession>
<name>A0A2V3UNR7_9SPHN</name>
<comment type="function">
    <text evidence="2">Antitoxin component of a type II toxin-antitoxin (TA) system.</text>
</comment>
<dbReference type="OrthoDB" id="9802003at2"/>
<proteinExistence type="inferred from homology"/>
<evidence type="ECO:0000256" key="1">
    <source>
        <dbReference type="ARBA" id="ARBA00009981"/>
    </source>
</evidence>
<sequence>MDVVSYSEVRANLKGIMDQIVNDRTHVVVTRQKAESIVMVSLEDWNAIEETMYLLSNRTNADRLRQSIEQLDGQGGKERRLIEP</sequence>
<dbReference type="EMBL" id="QJJM01000024">
    <property type="protein sequence ID" value="PXW67837.1"/>
    <property type="molecule type" value="Genomic_DNA"/>
</dbReference>
<dbReference type="Gene3D" id="6.10.250.330">
    <property type="match status" value="1"/>
</dbReference>
<dbReference type="Pfam" id="PF02604">
    <property type="entry name" value="PhdYeFM_antitox"/>
    <property type="match status" value="1"/>
</dbReference>
<dbReference type="AlphaFoldDB" id="A0A2V3UNR7"/>
<dbReference type="RefSeq" id="WP_110300386.1">
    <property type="nucleotide sequence ID" value="NZ_QJJM01000024.1"/>
</dbReference>
<dbReference type="SUPFAM" id="SSF143120">
    <property type="entry name" value="YefM-like"/>
    <property type="match status" value="1"/>
</dbReference>